<dbReference type="OrthoDB" id="5347413at2"/>
<dbReference type="PANTHER" id="PTHR20857:SF15">
    <property type="entry name" value="THIAMINE-PHOSPHATE SYNTHASE"/>
    <property type="match status" value="1"/>
</dbReference>
<reference evidence="4 5" key="1">
    <citation type="submission" date="2017-09" db="EMBL/GenBank/DDBJ databases">
        <title>Genomics of the genus Arcobacter.</title>
        <authorList>
            <person name="Perez-Cataluna A."/>
            <person name="Figueras M.J."/>
            <person name="Salas-Masso N."/>
        </authorList>
    </citation>
    <scope>NUCLEOTIDE SEQUENCE [LARGE SCALE GENOMIC DNA]</scope>
    <source>
        <strain evidence="4 5">F156-34</strain>
    </source>
</reference>
<organism evidence="4 5">
    <name type="scientific">Halarcobacter mediterraneus</name>
    <dbReference type="NCBI Taxonomy" id="2023153"/>
    <lineage>
        <taxon>Bacteria</taxon>
        <taxon>Pseudomonadati</taxon>
        <taxon>Campylobacterota</taxon>
        <taxon>Epsilonproteobacteria</taxon>
        <taxon>Campylobacterales</taxon>
        <taxon>Arcobacteraceae</taxon>
        <taxon>Halarcobacter</taxon>
    </lineage>
</organism>
<feature type="domain" description="Thiamine phosphate synthase/TenI" evidence="3">
    <location>
        <begin position="8"/>
        <end position="185"/>
    </location>
</feature>
<evidence type="ECO:0000259" key="3">
    <source>
        <dbReference type="Pfam" id="PF02581"/>
    </source>
</evidence>
<dbReference type="GO" id="GO:0009228">
    <property type="term" value="P:thiamine biosynthetic process"/>
    <property type="evidence" value="ECO:0007669"/>
    <property type="project" value="UniProtKB-KW"/>
</dbReference>
<dbReference type="GO" id="GO:0005737">
    <property type="term" value="C:cytoplasm"/>
    <property type="evidence" value="ECO:0007669"/>
    <property type="project" value="TreeGrafter"/>
</dbReference>
<comment type="pathway">
    <text evidence="1">Cofactor biosynthesis; thiamine diphosphate biosynthesis.</text>
</comment>
<gene>
    <name evidence="4" type="ORF">CP965_05800</name>
</gene>
<dbReference type="EMBL" id="NXIE01000002">
    <property type="protein sequence ID" value="RXK13314.1"/>
    <property type="molecule type" value="Genomic_DNA"/>
</dbReference>
<keyword evidence="5" id="KW-1185">Reference proteome</keyword>
<dbReference type="InterPro" id="IPR022998">
    <property type="entry name" value="ThiamineP_synth_TenI"/>
</dbReference>
<evidence type="ECO:0000256" key="2">
    <source>
        <dbReference type="ARBA" id="ARBA00022977"/>
    </source>
</evidence>
<sequence>MREDLISYLITHPEYYSNDPTLFERNLRKVLETKKVNMACFRDKTSLNYEELATLFVNICKEFNIERVLLNENYQLAKKINAHGVHLTSKQFNDIQKAKDLDLYTIISCHNFTDIENAQKKHINAVTYSPIFISPNKGEPKGIAELRELVRAYEDLDIIALGGIISKESIELISKTKAYGFASIRYFV</sequence>
<dbReference type="InterPro" id="IPR013785">
    <property type="entry name" value="Aldolase_TIM"/>
</dbReference>
<dbReference type="AlphaFoldDB" id="A0A4V1M1D8"/>
<dbReference type="CDD" id="cd00564">
    <property type="entry name" value="TMP_TenI"/>
    <property type="match status" value="1"/>
</dbReference>
<evidence type="ECO:0000313" key="4">
    <source>
        <dbReference type="EMBL" id="RXK13314.1"/>
    </source>
</evidence>
<dbReference type="Pfam" id="PF02581">
    <property type="entry name" value="TMP-TENI"/>
    <property type="match status" value="1"/>
</dbReference>
<protein>
    <submittedName>
        <fullName evidence="4">Thiamine phosphate synthase</fullName>
    </submittedName>
</protein>
<dbReference type="Gene3D" id="3.20.20.70">
    <property type="entry name" value="Aldolase class I"/>
    <property type="match status" value="1"/>
</dbReference>
<dbReference type="SUPFAM" id="SSF51391">
    <property type="entry name" value="Thiamin phosphate synthase"/>
    <property type="match status" value="1"/>
</dbReference>
<name>A0A4V1M1D8_9BACT</name>
<evidence type="ECO:0000256" key="1">
    <source>
        <dbReference type="ARBA" id="ARBA00004948"/>
    </source>
</evidence>
<proteinExistence type="predicted"/>
<evidence type="ECO:0000313" key="5">
    <source>
        <dbReference type="Proteomes" id="UP000289718"/>
    </source>
</evidence>
<keyword evidence="2" id="KW-0784">Thiamine biosynthesis</keyword>
<dbReference type="PANTHER" id="PTHR20857">
    <property type="entry name" value="THIAMINE-PHOSPHATE PYROPHOSPHORYLASE"/>
    <property type="match status" value="1"/>
</dbReference>
<comment type="caution">
    <text evidence="4">The sequence shown here is derived from an EMBL/GenBank/DDBJ whole genome shotgun (WGS) entry which is preliminary data.</text>
</comment>
<accession>A0A4V1M1D8</accession>
<dbReference type="InterPro" id="IPR036206">
    <property type="entry name" value="ThiamineP_synth_sf"/>
</dbReference>
<dbReference type="Proteomes" id="UP000289718">
    <property type="component" value="Unassembled WGS sequence"/>
</dbReference>
<dbReference type="RefSeq" id="WP_129061135.1">
    <property type="nucleotide sequence ID" value="NZ_NXIE01000002.1"/>
</dbReference>
<dbReference type="GO" id="GO:0004789">
    <property type="term" value="F:thiamine-phosphate diphosphorylase activity"/>
    <property type="evidence" value="ECO:0007669"/>
    <property type="project" value="TreeGrafter"/>
</dbReference>